<organism>
    <name type="scientific">Culex quinquefasciatus</name>
    <name type="common">Southern house mosquito</name>
    <name type="synonym">Culex pungens</name>
    <dbReference type="NCBI Taxonomy" id="7176"/>
    <lineage>
        <taxon>Eukaryota</taxon>
        <taxon>Metazoa</taxon>
        <taxon>Ecdysozoa</taxon>
        <taxon>Arthropoda</taxon>
        <taxon>Hexapoda</taxon>
        <taxon>Insecta</taxon>
        <taxon>Pterygota</taxon>
        <taxon>Neoptera</taxon>
        <taxon>Endopterygota</taxon>
        <taxon>Diptera</taxon>
        <taxon>Nematocera</taxon>
        <taxon>Culicoidea</taxon>
        <taxon>Culicidae</taxon>
        <taxon>Culicinae</taxon>
        <taxon>Culicini</taxon>
        <taxon>Culex</taxon>
        <taxon>Culex</taxon>
    </lineage>
</organism>
<dbReference type="GO" id="GO:0006508">
    <property type="term" value="P:proteolysis"/>
    <property type="evidence" value="ECO:0007669"/>
    <property type="project" value="UniProtKB-KW"/>
</dbReference>
<proteinExistence type="predicted"/>
<evidence type="ECO:0000256" key="3">
    <source>
        <dbReference type="ARBA" id="ARBA00022670"/>
    </source>
</evidence>
<dbReference type="GO" id="GO:0004222">
    <property type="term" value="F:metalloendopeptidase activity"/>
    <property type="evidence" value="ECO:0007669"/>
    <property type="project" value="InterPro"/>
</dbReference>
<dbReference type="OrthoDB" id="412680at2759"/>
<evidence type="ECO:0000256" key="5">
    <source>
        <dbReference type="ARBA" id="ARBA00022801"/>
    </source>
</evidence>
<dbReference type="InterPro" id="IPR036383">
    <property type="entry name" value="TSP1_rpt_sf"/>
</dbReference>
<keyword evidence="4" id="KW-0479">Metal-binding</keyword>
<dbReference type="InterPro" id="IPR001590">
    <property type="entry name" value="Peptidase_M12B"/>
</dbReference>
<keyword evidence="7" id="KW-0482">Metalloprotease</keyword>
<dbReference type="FunFam" id="2.20.100.10:FF:000006">
    <property type="entry name" value="A disintegrin and metalloproteinase with thrombospondin motifs 1"/>
    <property type="match status" value="1"/>
</dbReference>
<evidence type="ECO:0000256" key="8">
    <source>
        <dbReference type="ARBA" id="ARBA00023157"/>
    </source>
</evidence>
<protein>
    <submittedName>
        <fullName evidence="12 13">Adamts-7</fullName>
    </submittedName>
</protein>
<dbReference type="PROSITE" id="PS50092">
    <property type="entry name" value="TSP1"/>
    <property type="match status" value="1"/>
</dbReference>
<dbReference type="VEuPathDB" id="VectorBase:CPIJ017668"/>
<dbReference type="GO" id="GO:0046872">
    <property type="term" value="F:metal ion binding"/>
    <property type="evidence" value="ECO:0007669"/>
    <property type="project" value="UniProtKB-KW"/>
</dbReference>
<dbReference type="Proteomes" id="UP000002320">
    <property type="component" value="Unassembled WGS sequence"/>
</dbReference>
<evidence type="ECO:0000256" key="4">
    <source>
        <dbReference type="ARBA" id="ARBA00022723"/>
    </source>
</evidence>
<comment type="caution">
    <text evidence="10">Lacks conserved residue(s) required for the propagation of feature annotation.</text>
</comment>
<evidence type="ECO:0000313" key="13">
    <source>
        <dbReference type="EnsemblMetazoa" id="CPIJ017668-PA"/>
    </source>
</evidence>
<dbReference type="InParanoid" id="B0XEH8"/>
<evidence type="ECO:0000256" key="1">
    <source>
        <dbReference type="ARBA" id="ARBA00004613"/>
    </source>
</evidence>
<dbReference type="PRINTS" id="PR01705">
    <property type="entry name" value="TSP1REPEAT"/>
</dbReference>
<keyword evidence="6" id="KW-0862">Zinc</keyword>
<keyword evidence="3" id="KW-0645">Protease</keyword>
<dbReference type="STRING" id="7176.B0XEH8"/>
<evidence type="ECO:0000256" key="9">
    <source>
        <dbReference type="ARBA" id="ARBA00023180"/>
    </source>
</evidence>
<dbReference type="Gene3D" id="3.40.390.10">
    <property type="entry name" value="Collagenase (Catalytic Domain)"/>
    <property type="match status" value="1"/>
</dbReference>
<dbReference type="PANTHER" id="PTHR13723">
    <property type="entry name" value="ADAMTS A DISINTEGRIN AND METALLOPROTEASE WITH THROMBOSPONDIN MOTIFS PROTEASE"/>
    <property type="match status" value="1"/>
</dbReference>
<dbReference type="InterPro" id="IPR000884">
    <property type="entry name" value="TSP1_rpt"/>
</dbReference>
<dbReference type="EnsemblMetazoa" id="CPIJ017668-RA">
    <property type="protein sequence ID" value="CPIJ017668-PA"/>
    <property type="gene ID" value="CPIJ017668"/>
</dbReference>
<comment type="subcellular location">
    <subcellularLocation>
        <location evidence="1">Secreted</location>
    </subcellularLocation>
</comment>
<keyword evidence="14" id="KW-1185">Reference proteome</keyword>
<dbReference type="eggNOG" id="KOG3538">
    <property type="taxonomic scope" value="Eukaryota"/>
</dbReference>
<gene>
    <name evidence="13" type="primary">6051649</name>
    <name evidence="12" type="ORF">CpipJ_CPIJ017668</name>
</gene>
<feature type="domain" description="Peptidase M12B" evidence="11">
    <location>
        <begin position="47"/>
        <end position="106"/>
    </location>
</feature>
<dbReference type="GO" id="GO:0005576">
    <property type="term" value="C:extracellular region"/>
    <property type="evidence" value="ECO:0007669"/>
    <property type="project" value="UniProtKB-SubCell"/>
</dbReference>
<dbReference type="VEuPathDB" id="VectorBase:CQUJHB007907"/>
<dbReference type="Gene3D" id="3.40.1620.60">
    <property type="match status" value="1"/>
</dbReference>
<evidence type="ECO:0000259" key="11">
    <source>
        <dbReference type="PROSITE" id="PS50215"/>
    </source>
</evidence>
<keyword evidence="9" id="KW-0325">Glycoprotein</keyword>
<dbReference type="KEGG" id="cqu:CpipJ_CPIJ017668"/>
<dbReference type="PROSITE" id="PS50215">
    <property type="entry name" value="ADAM_MEPRO"/>
    <property type="match status" value="1"/>
</dbReference>
<dbReference type="GO" id="GO:0030198">
    <property type="term" value="P:extracellular matrix organization"/>
    <property type="evidence" value="ECO:0007669"/>
    <property type="project" value="TreeGrafter"/>
</dbReference>
<evidence type="ECO:0000313" key="14">
    <source>
        <dbReference type="Proteomes" id="UP000002320"/>
    </source>
</evidence>
<accession>B0XEH8</accession>
<keyword evidence="8" id="KW-1015">Disulfide bond</keyword>
<evidence type="ECO:0000256" key="2">
    <source>
        <dbReference type="ARBA" id="ARBA00022525"/>
    </source>
</evidence>
<dbReference type="Pfam" id="PF00090">
    <property type="entry name" value="TSP_1"/>
    <property type="match status" value="1"/>
</dbReference>
<keyword evidence="2" id="KW-0964">Secreted</keyword>
<dbReference type="InterPro" id="IPR024079">
    <property type="entry name" value="MetalloPept_cat_dom_sf"/>
</dbReference>
<dbReference type="GO" id="GO:0031012">
    <property type="term" value="C:extracellular matrix"/>
    <property type="evidence" value="ECO:0007669"/>
    <property type="project" value="TreeGrafter"/>
</dbReference>
<sequence>MTAFRPSDGRLAIANIESPSHRREIPSRWLRWNYRSNRRGTHTKLLFGMYHDTAKTGCDHRIGPILHIMTPSFEADTVQVSWSNCSRRDITHFLDLGLGKCLEDPPNQQEYIYPELPPGAMYNADLQCRQQFNSTDEEVTVCSKLDEICVQLWCLVDEVCMTNMRPAAPGTHCGKHKWCQNQQCVDVEDLPAPVDGGWGGWSAWSECSRSCGAGVARQTRECDHPSPAHGGLFCTGERARYKTCNTQPCPPEMASFRAQQCSEHDNQTIKGQTYTWLPYFDKIKLYPKSAKSDKVEV</sequence>
<dbReference type="EMBL" id="DS232832">
    <property type="protein sequence ID" value="EDS26005.1"/>
    <property type="molecule type" value="Genomic_DNA"/>
</dbReference>
<dbReference type="PANTHER" id="PTHR13723:SF200">
    <property type="entry name" value="ADAM METALLOPEPTIDASE WITH THROMBOSPONDIN TYPE 1 MOTIF B, ISOFORM B"/>
    <property type="match status" value="1"/>
</dbReference>
<evidence type="ECO:0000256" key="10">
    <source>
        <dbReference type="PROSITE-ProRule" id="PRU00276"/>
    </source>
</evidence>
<dbReference type="HOGENOM" id="CLU_937679_0_0_1"/>
<dbReference type="AlphaFoldDB" id="B0XEH8"/>
<dbReference type="Pfam" id="PF17771">
    <property type="entry name" value="ADAMTS_CR_2"/>
    <property type="match status" value="1"/>
</dbReference>
<reference evidence="12" key="1">
    <citation type="submission" date="2007-03" db="EMBL/GenBank/DDBJ databases">
        <title>Annotation of Culex pipiens quinquefasciatus.</title>
        <authorList>
            <consortium name="The Broad Institute Genome Sequencing Platform"/>
            <person name="Atkinson P.W."/>
            <person name="Hemingway J."/>
            <person name="Christensen B.M."/>
            <person name="Higgs S."/>
            <person name="Kodira C."/>
            <person name="Hannick L."/>
            <person name="Megy K."/>
            <person name="O'Leary S."/>
            <person name="Pearson M."/>
            <person name="Haas B.J."/>
            <person name="Mauceli E."/>
            <person name="Wortman J.R."/>
            <person name="Lee N.H."/>
            <person name="Guigo R."/>
            <person name="Stanke M."/>
            <person name="Alvarado L."/>
            <person name="Amedeo P."/>
            <person name="Antoine C.H."/>
            <person name="Arensburger P."/>
            <person name="Bidwell S.L."/>
            <person name="Crawford M."/>
            <person name="Camaro F."/>
            <person name="Devon K."/>
            <person name="Engels R."/>
            <person name="Hammond M."/>
            <person name="Howarth C."/>
            <person name="Koehrsen M."/>
            <person name="Lawson D."/>
            <person name="Montgomery P."/>
            <person name="Nene V."/>
            <person name="Nusbaum C."/>
            <person name="Puiu D."/>
            <person name="Romero-Severson J."/>
            <person name="Severson D.W."/>
            <person name="Shumway M."/>
            <person name="Sisk P."/>
            <person name="Stolte C."/>
            <person name="Zeng Q."/>
            <person name="Eisenstadt E."/>
            <person name="Fraser-Liggett C."/>
            <person name="Strausberg R."/>
            <person name="Galagan J."/>
            <person name="Birren B."/>
            <person name="Collins F.H."/>
        </authorList>
    </citation>
    <scope>NUCLEOTIDE SEQUENCE [LARGE SCALE GENOMIC DNA]</scope>
    <source>
        <strain evidence="12">JHB</strain>
    </source>
</reference>
<dbReference type="SUPFAM" id="SSF82895">
    <property type="entry name" value="TSP-1 type 1 repeat"/>
    <property type="match status" value="1"/>
</dbReference>
<dbReference type="SMART" id="SM00209">
    <property type="entry name" value="TSP1"/>
    <property type="match status" value="1"/>
</dbReference>
<keyword evidence="5" id="KW-0378">Hydrolase</keyword>
<evidence type="ECO:0000313" key="12">
    <source>
        <dbReference type="EMBL" id="EDS26005.1"/>
    </source>
</evidence>
<dbReference type="SUPFAM" id="SSF55486">
    <property type="entry name" value="Metalloproteases ('zincins'), catalytic domain"/>
    <property type="match status" value="1"/>
</dbReference>
<evidence type="ECO:0000256" key="6">
    <source>
        <dbReference type="ARBA" id="ARBA00022833"/>
    </source>
</evidence>
<dbReference type="Gene3D" id="2.20.100.10">
    <property type="entry name" value="Thrombospondin type-1 (TSP1) repeat"/>
    <property type="match status" value="1"/>
</dbReference>
<dbReference type="InterPro" id="IPR050439">
    <property type="entry name" value="ADAMTS_ADAMTS-like"/>
</dbReference>
<dbReference type="OMA" id="CETHECA"/>
<dbReference type="InterPro" id="IPR041645">
    <property type="entry name" value="ADAMTS_CR_2"/>
</dbReference>
<evidence type="ECO:0000256" key="7">
    <source>
        <dbReference type="ARBA" id="ARBA00023049"/>
    </source>
</evidence>
<name>B0XEH8_CULQU</name>
<reference evidence="13" key="2">
    <citation type="submission" date="2021-02" db="UniProtKB">
        <authorList>
            <consortium name="EnsemblMetazoa"/>
        </authorList>
    </citation>
    <scope>IDENTIFICATION</scope>
    <source>
        <strain evidence="13">JHB</strain>
    </source>
</reference>